<feature type="binding site" evidence="10">
    <location>
        <position position="462"/>
    </location>
    <ligand>
        <name>a ubiquinone</name>
        <dbReference type="ChEBI" id="CHEBI:16389"/>
        <note>ligand shared with IP/SDHB</note>
    </ligand>
</feature>
<keyword evidence="4" id="KW-0812">Transmembrane</keyword>
<dbReference type="GO" id="GO:0030170">
    <property type="term" value="F:pyridoxal phosphate binding"/>
    <property type="evidence" value="ECO:0007669"/>
    <property type="project" value="TreeGrafter"/>
</dbReference>
<dbReference type="PANTHER" id="PTHR11468">
    <property type="entry name" value="GLYCOGEN PHOSPHORYLASE"/>
    <property type="match status" value="1"/>
</dbReference>
<comment type="cofactor">
    <cofactor evidence="11">
        <name>pyridoxal 5'-phosphate</name>
        <dbReference type="ChEBI" id="CHEBI:597326"/>
    </cofactor>
</comment>
<keyword evidence="11" id="KW-0119">Carbohydrate metabolism</keyword>
<evidence type="ECO:0000313" key="13">
    <source>
        <dbReference type="Proteomes" id="UP000298061"/>
    </source>
</evidence>
<comment type="similarity">
    <text evidence="3">Belongs to the CybS family.</text>
</comment>
<evidence type="ECO:0000256" key="5">
    <source>
        <dbReference type="ARBA" id="ARBA00022792"/>
    </source>
</evidence>
<dbReference type="GO" id="GO:0008184">
    <property type="term" value="F:glycogen phosphorylase activity"/>
    <property type="evidence" value="ECO:0007669"/>
    <property type="project" value="InterPro"/>
</dbReference>
<comment type="subcellular location">
    <subcellularLocation>
        <location evidence="1">Mitochondrion inner membrane</location>
        <topology evidence="1">Multi-pass membrane protein</topology>
    </subcellularLocation>
</comment>
<evidence type="ECO:0000256" key="1">
    <source>
        <dbReference type="ARBA" id="ARBA00004448"/>
    </source>
</evidence>
<evidence type="ECO:0000256" key="11">
    <source>
        <dbReference type="RuleBase" id="RU000587"/>
    </source>
</evidence>
<keyword evidence="11" id="KW-0328">Glycosyltransferase</keyword>
<evidence type="ECO:0000256" key="2">
    <source>
        <dbReference type="ARBA" id="ARBA00006047"/>
    </source>
</evidence>
<dbReference type="Pfam" id="PF00343">
    <property type="entry name" value="Phosphorylase"/>
    <property type="match status" value="1"/>
</dbReference>
<keyword evidence="9" id="KW-0472">Membrane</keyword>
<protein>
    <recommendedName>
        <fullName evidence="11">Alpha-1,4 glucan phosphorylase</fullName>
        <ecNumber evidence="11">2.4.1.1</ecNumber>
    </recommendedName>
</protein>
<keyword evidence="5" id="KW-0999">Mitochondrion inner membrane</keyword>
<comment type="caution">
    <text evidence="12">The sequence shown here is derived from an EMBL/GenBank/DDBJ whole genome shotgun (WGS) entry which is preliminary data.</text>
</comment>
<dbReference type="OrthoDB" id="9215500at2759"/>
<dbReference type="EC" id="2.4.1.1" evidence="11"/>
<comment type="similarity">
    <text evidence="2 11">Belongs to the glycogen phosphorylase family.</text>
</comment>
<comment type="catalytic activity">
    <reaction evidence="11">
        <text>[(1-&gt;4)-alpha-D-glucosyl](n) + phosphate = [(1-&gt;4)-alpha-D-glucosyl](n-1) + alpha-D-glucose 1-phosphate</text>
        <dbReference type="Rhea" id="RHEA:41732"/>
        <dbReference type="Rhea" id="RHEA-COMP:9584"/>
        <dbReference type="Rhea" id="RHEA-COMP:9586"/>
        <dbReference type="ChEBI" id="CHEBI:15444"/>
        <dbReference type="ChEBI" id="CHEBI:43474"/>
        <dbReference type="ChEBI" id="CHEBI:58601"/>
        <dbReference type="EC" id="2.4.1.1"/>
    </reaction>
</comment>
<dbReference type="Proteomes" id="UP000298061">
    <property type="component" value="Unassembled WGS sequence"/>
</dbReference>
<dbReference type="SUPFAM" id="SSF53756">
    <property type="entry name" value="UDP-Glycosyltransferase/glycogen phosphorylase"/>
    <property type="match status" value="1"/>
</dbReference>
<proteinExistence type="inferred from homology"/>
<keyword evidence="7" id="KW-1133">Transmembrane helix</keyword>
<dbReference type="GO" id="GO:0005980">
    <property type="term" value="P:glycogen catabolic process"/>
    <property type="evidence" value="ECO:0007669"/>
    <property type="project" value="TreeGrafter"/>
</dbReference>
<dbReference type="Gene3D" id="3.40.50.2000">
    <property type="entry name" value="Glycogen Phosphorylase B"/>
    <property type="match status" value="2"/>
</dbReference>
<organism evidence="12 13">
    <name type="scientific">Hericium alpestre</name>
    <dbReference type="NCBI Taxonomy" id="135208"/>
    <lineage>
        <taxon>Eukaryota</taxon>
        <taxon>Fungi</taxon>
        <taxon>Dikarya</taxon>
        <taxon>Basidiomycota</taxon>
        <taxon>Agaricomycotina</taxon>
        <taxon>Agaricomycetes</taxon>
        <taxon>Russulales</taxon>
        <taxon>Hericiaceae</taxon>
        <taxon>Hericium</taxon>
    </lineage>
</organism>
<dbReference type="GO" id="GO:0005743">
    <property type="term" value="C:mitochondrial inner membrane"/>
    <property type="evidence" value="ECO:0007669"/>
    <property type="project" value="UniProtKB-SubCell"/>
</dbReference>
<keyword evidence="6" id="KW-0809">Transit peptide</keyword>
<evidence type="ECO:0000256" key="9">
    <source>
        <dbReference type="ARBA" id="ARBA00023136"/>
    </source>
</evidence>
<gene>
    <name evidence="12" type="ORF">EWM64_g6310</name>
</gene>
<reference evidence="12 13" key="1">
    <citation type="submission" date="2019-02" db="EMBL/GenBank/DDBJ databases">
        <title>Genome sequencing of the rare red list fungi Hericium alpestre (H. flagellum).</title>
        <authorList>
            <person name="Buettner E."/>
            <person name="Kellner H."/>
        </authorList>
    </citation>
    <scope>NUCLEOTIDE SEQUENCE [LARGE SCALE GENOMIC DNA]</scope>
    <source>
        <strain evidence="12 13">DSM 108284</strain>
    </source>
</reference>
<dbReference type="PANTHER" id="PTHR11468:SF3">
    <property type="entry name" value="GLYCOGEN PHOSPHORYLASE, LIVER FORM"/>
    <property type="match status" value="1"/>
</dbReference>
<evidence type="ECO:0000256" key="3">
    <source>
        <dbReference type="ARBA" id="ARBA00007294"/>
    </source>
</evidence>
<dbReference type="CDD" id="cd03496">
    <property type="entry name" value="SQR_TypeC_CybS"/>
    <property type="match status" value="1"/>
</dbReference>
<evidence type="ECO:0000256" key="10">
    <source>
        <dbReference type="PIRSR" id="PIRSR607992-1"/>
    </source>
</evidence>
<name>A0A4Y9ZW34_9AGAM</name>
<comment type="function">
    <text evidence="11">Allosteric enzyme that catalyzes the rate-limiting step in glycogen catabolism, the phosphorolytic cleavage of glycogen to produce glucose-1-phosphate, and plays a central role in maintaining cellular and organismal glucose homeostasis.</text>
</comment>
<accession>A0A4Y9ZW34</accession>
<evidence type="ECO:0000256" key="8">
    <source>
        <dbReference type="ARBA" id="ARBA00023128"/>
    </source>
</evidence>
<sequence>MLTSTKTHPTLAIVELMRVLVDEEDVPWDTAWTIVTNTFFFTNHTVLPEALEKWAVPLMEHLLPRHMQIIYDINMLFLTCAIALSVTDMIFTDILDIAVEKKFPGDREKLARMSLIEEGFPKQVRMANLAVIGSRKVNGVAELHSQLVRSMIFPDFVEFYGQSKFSNVTNGITPRRWLDQCNPGLSDLITKTLNLPKDVWLKDLYKLEGLLDHVDDPLLQKRWEFVKRYNKERLAMFVEKLMGVKVDANAMFDVQIKRLHEYKRQTLNILGVIHRYLKIKKMKPAERKKVNKKVVFFAGKAAPAYHIAKLTIRLIVNVARIINKDPDTNQYLSLFFLPDYSVSLAEILIPASDISQHISTAGTEAEAHGRISANVARRSLVPFARSNTKFAYVPGGPIYPGSVNDPTTFPPPSKTHGSYHWAFERLLSAGLVPLTAAAFVTSGTSAPLLDGILGFDTILVDYLHERKFPVLGKVAKWGLRTATVGVLIGVYQFNTNDIGLTELIRGVWTA</sequence>
<dbReference type="InterPro" id="IPR034804">
    <property type="entry name" value="SQR/QFR_C/D"/>
</dbReference>
<dbReference type="Gene3D" id="1.20.1300.10">
    <property type="entry name" value="Fumarate reductase/succinate dehydrogenase, transmembrane subunit"/>
    <property type="match status" value="1"/>
</dbReference>
<keyword evidence="13" id="KW-1185">Reference proteome</keyword>
<keyword evidence="8" id="KW-0496">Mitochondrion</keyword>
<dbReference type="Pfam" id="PF05328">
    <property type="entry name" value="CybS"/>
    <property type="match status" value="1"/>
</dbReference>
<keyword evidence="11" id="KW-0663">Pyridoxal phosphate</keyword>
<dbReference type="AlphaFoldDB" id="A0A4Y9ZW34"/>
<keyword evidence="11" id="KW-0808">Transferase</keyword>
<dbReference type="STRING" id="135208.A0A4Y9ZW34"/>
<evidence type="ECO:0000313" key="12">
    <source>
        <dbReference type="EMBL" id="TFY77698.1"/>
    </source>
</evidence>
<evidence type="ECO:0000256" key="4">
    <source>
        <dbReference type="ARBA" id="ARBA00022692"/>
    </source>
</evidence>
<evidence type="ECO:0000256" key="7">
    <source>
        <dbReference type="ARBA" id="ARBA00022989"/>
    </source>
</evidence>
<dbReference type="EMBL" id="SFCI01000844">
    <property type="protein sequence ID" value="TFY77698.1"/>
    <property type="molecule type" value="Genomic_DNA"/>
</dbReference>
<evidence type="ECO:0000256" key="6">
    <source>
        <dbReference type="ARBA" id="ARBA00022946"/>
    </source>
</evidence>
<dbReference type="InterPro" id="IPR007992">
    <property type="entry name" value="CybS"/>
</dbReference>
<dbReference type="InterPro" id="IPR000811">
    <property type="entry name" value="Glyco_trans_35"/>
</dbReference>